<reference evidence="5" key="1">
    <citation type="submission" date="2016-10" db="EMBL/GenBank/DDBJ databases">
        <authorList>
            <person name="Varghese N."/>
            <person name="Submissions S."/>
        </authorList>
    </citation>
    <scope>NUCLEOTIDE SEQUENCE [LARGE SCALE GENOMIC DNA]</scope>
    <source>
        <strain evidence="5">DSM 43163</strain>
    </source>
</reference>
<dbReference type="InterPro" id="IPR050741">
    <property type="entry name" value="Acyl-CoA_dehydrogenase"/>
</dbReference>
<evidence type="ECO:0000256" key="1">
    <source>
        <dbReference type="ARBA" id="ARBA00022630"/>
    </source>
</evidence>
<protein>
    <submittedName>
        <fullName evidence="4">Acyl-CoA dehydrogenase, C-terminal domain</fullName>
    </submittedName>
</protein>
<evidence type="ECO:0000313" key="5">
    <source>
        <dbReference type="Proteomes" id="UP000236723"/>
    </source>
</evidence>
<dbReference type="PANTHER" id="PTHR48083">
    <property type="entry name" value="MEDIUM-CHAIN SPECIFIC ACYL-COA DEHYDROGENASE, MITOCHONDRIAL-RELATED"/>
    <property type="match status" value="1"/>
</dbReference>
<keyword evidence="1" id="KW-0285">Flavoprotein</keyword>
<feature type="domain" description="Acyl-CoA dehydrogenase/oxidase C-terminal" evidence="3">
    <location>
        <begin position="30"/>
        <end position="160"/>
    </location>
</feature>
<proteinExistence type="predicted"/>
<dbReference type="PROSITE" id="PS00073">
    <property type="entry name" value="ACYL_COA_DH_2"/>
    <property type="match status" value="1"/>
</dbReference>
<organism evidence="4 5">
    <name type="scientific">Thermomonospora echinospora</name>
    <dbReference type="NCBI Taxonomy" id="1992"/>
    <lineage>
        <taxon>Bacteria</taxon>
        <taxon>Bacillati</taxon>
        <taxon>Actinomycetota</taxon>
        <taxon>Actinomycetes</taxon>
        <taxon>Streptosporangiales</taxon>
        <taxon>Thermomonosporaceae</taxon>
        <taxon>Thermomonospora</taxon>
    </lineage>
</organism>
<sequence length="173" mass="19281">MALAVESEIESEQAPYDLLQLTRLRRGGTVRRPTARARGRAGGLATHTRRRTASGAPLIELQNTRFELAECATLAHAGRVFADSCVERHLRGELDAATAAMTKWWLTDVQCQVIDRCLQLFGGYGYMREYPIARMYADARAQRIYGGTNELMKEIITRSLSRAAGRAPIGWNP</sequence>
<dbReference type="Proteomes" id="UP000236723">
    <property type="component" value="Unassembled WGS sequence"/>
</dbReference>
<accession>A0A1H6DNV0</accession>
<dbReference type="GO" id="GO:0003995">
    <property type="term" value="F:acyl-CoA dehydrogenase activity"/>
    <property type="evidence" value="ECO:0007669"/>
    <property type="project" value="InterPro"/>
</dbReference>
<dbReference type="Pfam" id="PF00441">
    <property type="entry name" value="Acyl-CoA_dh_1"/>
    <property type="match status" value="1"/>
</dbReference>
<evidence type="ECO:0000259" key="3">
    <source>
        <dbReference type="Pfam" id="PF00441"/>
    </source>
</evidence>
<dbReference type="InterPro" id="IPR009075">
    <property type="entry name" value="AcylCo_DH/oxidase_C"/>
</dbReference>
<dbReference type="GO" id="GO:0050660">
    <property type="term" value="F:flavin adenine dinucleotide binding"/>
    <property type="evidence" value="ECO:0007669"/>
    <property type="project" value="TreeGrafter"/>
</dbReference>
<evidence type="ECO:0000313" key="4">
    <source>
        <dbReference type="EMBL" id="SEG86443.1"/>
    </source>
</evidence>
<keyword evidence="5" id="KW-1185">Reference proteome</keyword>
<dbReference type="GO" id="GO:0033539">
    <property type="term" value="P:fatty acid beta-oxidation using acyl-CoA dehydrogenase"/>
    <property type="evidence" value="ECO:0007669"/>
    <property type="project" value="TreeGrafter"/>
</dbReference>
<dbReference type="AlphaFoldDB" id="A0A1H6DNV0"/>
<dbReference type="Gene3D" id="1.20.140.10">
    <property type="entry name" value="Butyryl-CoA Dehydrogenase, subunit A, domain 3"/>
    <property type="match status" value="1"/>
</dbReference>
<gene>
    <name evidence="4" type="ORF">SAMN04489712_11985</name>
</gene>
<name>A0A1H6DNV0_9ACTN</name>
<dbReference type="EMBL" id="FNVO01000019">
    <property type="protein sequence ID" value="SEG86443.1"/>
    <property type="molecule type" value="Genomic_DNA"/>
</dbReference>
<dbReference type="InterPro" id="IPR006089">
    <property type="entry name" value="Acyl-CoA_DH_CS"/>
</dbReference>
<keyword evidence="2" id="KW-0560">Oxidoreductase</keyword>
<dbReference type="PANTHER" id="PTHR48083:SF20">
    <property type="entry name" value="LONG-CHAIN SPECIFIC ACYL-COA DEHYDROGENASE, MITOCHONDRIAL"/>
    <property type="match status" value="1"/>
</dbReference>
<dbReference type="SUPFAM" id="SSF47203">
    <property type="entry name" value="Acyl-CoA dehydrogenase C-terminal domain-like"/>
    <property type="match status" value="1"/>
</dbReference>
<dbReference type="InterPro" id="IPR036250">
    <property type="entry name" value="AcylCo_DH-like_C"/>
</dbReference>
<evidence type="ECO:0000256" key="2">
    <source>
        <dbReference type="ARBA" id="ARBA00023002"/>
    </source>
</evidence>
<dbReference type="GO" id="GO:0005737">
    <property type="term" value="C:cytoplasm"/>
    <property type="evidence" value="ECO:0007669"/>
    <property type="project" value="TreeGrafter"/>
</dbReference>